<proteinExistence type="predicted"/>
<gene>
    <name evidence="1" type="primary">U6500I01860</name>
    <name evidence="1" type="ORF">SEUBUCD650_0I01860</name>
</gene>
<protein>
    <recommendedName>
        <fullName evidence="3">YIR014W-like protein</fullName>
    </recommendedName>
</protein>
<reference evidence="1" key="1">
    <citation type="submission" date="2022-08" db="EMBL/GenBank/DDBJ databases">
        <authorList>
            <person name="Byrne P K."/>
        </authorList>
    </citation>
    <scope>NUCLEOTIDE SEQUENCE</scope>
    <source>
        <strain evidence="1">UCD650</strain>
    </source>
</reference>
<evidence type="ECO:0000313" key="1">
    <source>
        <dbReference type="EMBL" id="CAI2041436.1"/>
    </source>
</evidence>
<dbReference type="EMBL" id="OX291499">
    <property type="protein sequence ID" value="CAI2041436.1"/>
    <property type="molecule type" value="Genomic_DNA"/>
</dbReference>
<evidence type="ECO:0008006" key="3">
    <source>
        <dbReference type="Google" id="ProtNLM"/>
    </source>
</evidence>
<accession>A0ABN8VUJ8</accession>
<keyword evidence="2" id="KW-1185">Reference proteome</keyword>
<evidence type="ECO:0000313" key="2">
    <source>
        <dbReference type="Proteomes" id="UP001152964"/>
    </source>
</evidence>
<sequence>MLKERTAGIRARDRKTMLYLECDNVRQRSVVANLQKFVYCCLYIRFIKDGSVLLILMGWVISSLCEFVQELTLRYLKKNYLQADRGDEQDDDESLAIRGLETPIVRVIINKAIRYYQGLILLETAYCIVYHIRLDVARDICSKPYGFVVMLLIREFTCPAPAGFPSKLLLLVLDFAVLFGQLLIMNGSLSSSFQNVKLIVKELDADKQGALNLLKFNTWHTDANGPELIVHRNRDEPLPQHLDTYTVDESTPLLNNTE</sequence>
<dbReference type="Proteomes" id="UP001152964">
    <property type="component" value="Chromosome 9"/>
</dbReference>
<organism evidence="1 2">
    <name type="scientific">Saccharomyces eubayanus</name>
    <name type="common">Yeast</name>
    <dbReference type="NCBI Taxonomy" id="1080349"/>
    <lineage>
        <taxon>Eukaryota</taxon>
        <taxon>Fungi</taxon>
        <taxon>Dikarya</taxon>
        <taxon>Ascomycota</taxon>
        <taxon>Saccharomycotina</taxon>
        <taxon>Saccharomycetes</taxon>
        <taxon>Saccharomycetales</taxon>
        <taxon>Saccharomycetaceae</taxon>
        <taxon>Saccharomyces</taxon>
    </lineage>
</organism>
<name>A0ABN8VUJ8_SACEU</name>